<keyword evidence="4 7" id="KW-1133">Transmembrane helix</keyword>
<comment type="function">
    <text evidence="6">HflC and HflK could regulate a protease.</text>
</comment>
<keyword evidence="5 7" id="KW-0472">Membrane</keyword>
<evidence type="ECO:0000256" key="5">
    <source>
        <dbReference type="ARBA" id="ARBA00023136"/>
    </source>
</evidence>
<comment type="subcellular location">
    <subcellularLocation>
        <location evidence="1">Membrane</location>
        <topology evidence="1">Single-pass membrane protein</topology>
    </subcellularLocation>
</comment>
<evidence type="ECO:0000256" key="7">
    <source>
        <dbReference type="SAM" id="Phobius"/>
    </source>
</evidence>
<evidence type="ECO:0000313" key="10">
    <source>
        <dbReference type="Proteomes" id="UP000553343"/>
    </source>
</evidence>
<feature type="domain" description="Band 7" evidence="8">
    <location>
        <begin position="28"/>
        <end position="225"/>
    </location>
</feature>
<evidence type="ECO:0000259" key="8">
    <source>
        <dbReference type="SMART" id="SM00244"/>
    </source>
</evidence>
<feature type="transmembrane region" description="Helical" evidence="7">
    <location>
        <begin position="12"/>
        <end position="33"/>
    </location>
</feature>
<evidence type="ECO:0000256" key="4">
    <source>
        <dbReference type="ARBA" id="ARBA00022989"/>
    </source>
</evidence>
<dbReference type="EMBL" id="JACADJ010000099">
    <property type="protein sequence ID" value="NWH06690.1"/>
    <property type="molecule type" value="Genomic_DNA"/>
</dbReference>
<dbReference type="GO" id="GO:0006508">
    <property type="term" value="P:proteolysis"/>
    <property type="evidence" value="ECO:0007669"/>
    <property type="project" value="UniProtKB-KW"/>
</dbReference>
<dbReference type="RefSeq" id="WP_178368144.1">
    <property type="nucleotide sequence ID" value="NZ_JACADJ010000099.1"/>
</dbReference>
<dbReference type="GO" id="GO:0008233">
    <property type="term" value="F:peptidase activity"/>
    <property type="evidence" value="ECO:0007669"/>
    <property type="project" value="UniProtKB-KW"/>
</dbReference>
<keyword evidence="9" id="KW-0645">Protease</keyword>
<dbReference type="PIRSF" id="PIRSF005651">
    <property type="entry name" value="HflC"/>
    <property type="match status" value="1"/>
</dbReference>
<dbReference type="AlphaFoldDB" id="A0A850T2V4"/>
<gene>
    <name evidence="9" type="primary">hflC</name>
    <name evidence="9" type="ORF">HXW94_17180</name>
</gene>
<organism evidence="9 10">
    <name type="scientific">Desulfobacter latus</name>
    <dbReference type="NCBI Taxonomy" id="2292"/>
    <lineage>
        <taxon>Bacteria</taxon>
        <taxon>Pseudomonadati</taxon>
        <taxon>Thermodesulfobacteriota</taxon>
        <taxon>Desulfobacteria</taxon>
        <taxon>Desulfobacterales</taxon>
        <taxon>Desulfobacteraceae</taxon>
        <taxon>Desulfobacter</taxon>
    </lineage>
</organism>
<dbReference type="Pfam" id="PF01145">
    <property type="entry name" value="Band_7"/>
    <property type="match status" value="1"/>
</dbReference>
<dbReference type="CDD" id="cd03405">
    <property type="entry name" value="SPFH_HflC"/>
    <property type="match status" value="1"/>
</dbReference>
<keyword evidence="10" id="KW-1185">Reference proteome</keyword>
<evidence type="ECO:0000256" key="1">
    <source>
        <dbReference type="ARBA" id="ARBA00004167"/>
    </source>
</evidence>
<dbReference type="InterPro" id="IPR001107">
    <property type="entry name" value="Band_7"/>
</dbReference>
<name>A0A850T2V4_9BACT</name>
<keyword evidence="9" id="KW-0378">Hydrolase</keyword>
<evidence type="ECO:0000313" key="9">
    <source>
        <dbReference type="EMBL" id="NWH06690.1"/>
    </source>
</evidence>
<reference evidence="9 10" key="1">
    <citation type="submission" date="2020-06" db="EMBL/GenBank/DDBJ databases">
        <title>High-quality draft genome of sulfate reducer Desulfobacter latus type strain AcrS2 isolated from marine sediment.</title>
        <authorList>
            <person name="Hoppe M."/>
            <person name="Larsen C.K."/>
            <person name="Marshall I.P.G."/>
            <person name="Schramm A."/>
            <person name="Marietou A.G."/>
        </authorList>
    </citation>
    <scope>NUCLEOTIDE SEQUENCE [LARGE SCALE GENOMIC DNA]</scope>
    <source>
        <strain evidence="9 10">AcRS2</strain>
    </source>
</reference>
<evidence type="ECO:0000256" key="6">
    <source>
        <dbReference type="PIRNR" id="PIRNR005651"/>
    </source>
</evidence>
<comment type="similarity">
    <text evidence="2 6">Belongs to the band 7/mec-2 family. HflC subfamily.</text>
</comment>
<sequence length="328" mass="37415">MESTNKNMGSVNVVLMAVAVIAAVVLYNSAYVIDETEQVVITQFGRIVGDAKKTSGLKFKMPFIQKVNYFPKNLLEWDGDPGQIPTKDKKYIWVDTFARWRISDPIVYFQTVKDEFSGLKRLDDIIDPAMRDLISAYPLVESVRNTDRPMDTFEAIQGQQEATEGEETPKRAVRYRVDLGRTEIARQIEKQAREKLADFGIQVVDVKIKRINYIDSVRSSVYGRMIAERNQIAEKFRAEGQGEASNIRGEKERDLQVIKSQAYKQAQEIKGNADAEATRIYAAAYGQDPEFYAFVKTMELYKNTLEKDSTVILSTDSDLMKYFKKSSD</sequence>
<accession>A0A850T2V4</accession>
<dbReference type="PANTHER" id="PTHR42911:SF1">
    <property type="entry name" value="MODULATOR OF FTSH PROTEASE HFLC"/>
    <property type="match status" value="1"/>
</dbReference>
<dbReference type="Gene3D" id="3.30.479.30">
    <property type="entry name" value="Band 7 domain"/>
    <property type="match status" value="1"/>
</dbReference>
<proteinExistence type="inferred from homology"/>
<dbReference type="Proteomes" id="UP000553343">
    <property type="component" value="Unassembled WGS sequence"/>
</dbReference>
<dbReference type="InterPro" id="IPR036013">
    <property type="entry name" value="Band_7/SPFH_dom_sf"/>
</dbReference>
<protein>
    <recommendedName>
        <fullName evidence="6">Protein HflC</fullName>
    </recommendedName>
</protein>
<comment type="caution">
    <text evidence="9">The sequence shown here is derived from an EMBL/GenBank/DDBJ whole genome shotgun (WGS) entry which is preliminary data.</text>
</comment>
<dbReference type="PANTHER" id="PTHR42911">
    <property type="entry name" value="MODULATOR OF FTSH PROTEASE HFLC"/>
    <property type="match status" value="1"/>
</dbReference>
<evidence type="ECO:0000256" key="3">
    <source>
        <dbReference type="ARBA" id="ARBA00022692"/>
    </source>
</evidence>
<keyword evidence="3 7" id="KW-0812">Transmembrane</keyword>
<dbReference type="SUPFAM" id="SSF117892">
    <property type="entry name" value="Band 7/SPFH domain"/>
    <property type="match status" value="1"/>
</dbReference>
<dbReference type="InterPro" id="IPR010200">
    <property type="entry name" value="HflC"/>
</dbReference>
<evidence type="ECO:0000256" key="2">
    <source>
        <dbReference type="ARBA" id="ARBA00007862"/>
    </source>
</evidence>
<dbReference type="GO" id="GO:0016020">
    <property type="term" value="C:membrane"/>
    <property type="evidence" value="ECO:0007669"/>
    <property type="project" value="UniProtKB-SubCell"/>
</dbReference>
<dbReference type="NCBIfam" id="TIGR01932">
    <property type="entry name" value="hflC"/>
    <property type="match status" value="1"/>
</dbReference>
<dbReference type="SMART" id="SM00244">
    <property type="entry name" value="PHB"/>
    <property type="match status" value="1"/>
</dbReference>